<protein>
    <submittedName>
        <fullName evidence="4">Pentatricopeptide repeat-containing protein At4g13650-like</fullName>
    </submittedName>
</protein>
<feature type="repeat" description="PPR" evidence="2">
    <location>
        <begin position="332"/>
        <end position="366"/>
    </location>
</feature>
<feature type="repeat" description="PPR" evidence="2">
    <location>
        <begin position="129"/>
        <end position="163"/>
    </location>
</feature>
<dbReference type="GO" id="GO:0003723">
    <property type="term" value="F:RNA binding"/>
    <property type="evidence" value="ECO:0007669"/>
    <property type="project" value="InterPro"/>
</dbReference>
<dbReference type="InParanoid" id="A0A6I9UBE5"/>
<dbReference type="Pfam" id="PF20431">
    <property type="entry name" value="E_motif"/>
    <property type="match status" value="1"/>
</dbReference>
<evidence type="ECO:0000256" key="1">
    <source>
        <dbReference type="ARBA" id="ARBA00022737"/>
    </source>
</evidence>
<dbReference type="AlphaFoldDB" id="A0A6I9UBE5"/>
<dbReference type="Pfam" id="PF13041">
    <property type="entry name" value="PPR_2"/>
    <property type="match status" value="3"/>
</dbReference>
<dbReference type="PANTHER" id="PTHR47926:SF342">
    <property type="entry name" value="TETRATRICOPEPTIDE-LIKE HELICAL DOMAIN-CONTAINING PROTEIN-RELATED"/>
    <property type="match status" value="1"/>
</dbReference>
<reference evidence="4" key="1">
    <citation type="submission" date="2025-08" db="UniProtKB">
        <authorList>
            <consortium name="RefSeq"/>
        </authorList>
    </citation>
    <scope>IDENTIFICATION</scope>
</reference>
<dbReference type="Proteomes" id="UP000504604">
    <property type="component" value="Linkage group LG10"/>
</dbReference>
<feature type="repeat" description="PPR" evidence="2">
    <location>
        <begin position="230"/>
        <end position="264"/>
    </location>
</feature>
<evidence type="ECO:0000256" key="2">
    <source>
        <dbReference type="PROSITE-ProRule" id="PRU00708"/>
    </source>
</evidence>
<dbReference type="PROSITE" id="PS51375">
    <property type="entry name" value="PPR"/>
    <property type="match status" value="5"/>
</dbReference>
<sequence>MSPRLPSFSSQHHARKSSNYLLSRALTTLYFKINCLEHCSNTVPVNLDPNVSLQDPEEESLQNPYILNKIISSCAEKGCFSIGVLLHGHVIKMGFHSNVHINTSLIDMYGKCAEVLWAHRLFDEMPNRNAVTWNALVSGYVTTRDPRTAIQLFIRMLREGVPMTAFAVSAALVACAQLEDVALGAQVQGLSLKAGMEFNVVVGSSLIDMHAKCRNMEDSVKVFDGLVDKNVAVWSSMVAGYAHNRCPKKAMILIKEMSLSGLKANYVTYNSLLSSFGCLDDLNHCKQIHCRVIREGLESNAHLATTLVIVYSDCGCSIGELYQICSSITEWDQIAWNAVIAGFSNLGIGEEALMCFSQMRRAGFAIDFFTFSSVLKALGNSSALNEGKQTHALVFKTGYIMNLYVQNGLVSMYARCGKIEDAKKVFSSMDEHDLISWNSLLTGCAQHGYGREAIQMFERMRESVIKPNGTTFLAALTACSHVGLLDKGLEYFDLMKHDAFLPQAEHYACIVDLYGRAGFLHEAEAFINSMPIEQGPSVYKALLSACQVHGNKEIAVRAARKLIKLCPNDPAIYVLLANVLATEGSWNDAASVRKLMCDKGVRKKPGNSWL</sequence>
<dbReference type="InterPro" id="IPR046960">
    <property type="entry name" value="PPR_At4g14850-like_plant"/>
</dbReference>
<dbReference type="RefSeq" id="XP_011091421.1">
    <property type="nucleotide sequence ID" value="XM_011093119.2"/>
</dbReference>
<dbReference type="GO" id="GO:0009451">
    <property type="term" value="P:RNA modification"/>
    <property type="evidence" value="ECO:0007669"/>
    <property type="project" value="InterPro"/>
</dbReference>
<dbReference type="OrthoDB" id="185373at2759"/>
<evidence type="ECO:0000313" key="4">
    <source>
        <dbReference type="RefSeq" id="XP_011091421.1"/>
    </source>
</evidence>
<dbReference type="FunFam" id="1.25.40.10:FF:000158">
    <property type="entry name" value="pentatricopeptide repeat-containing protein At2g33680"/>
    <property type="match status" value="1"/>
</dbReference>
<dbReference type="Pfam" id="PF01535">
    <property type="entry name" value="PPR"/>
    <property type="match status" value="4"/>
</dbReference>
<dbReference type="Gene3D" id="1.25.40.10">
    <property type="entry name" value="Tetratricopeptide repeat domain"/>
    <property type="match status" value="4"/>
</dbReference>
<accession>A0A6I9UBE5</accession>
<name>A0A6I9UBE5_SESIN</name>
<dbReference type="InterPro" id="IPR011990">
    <property type="entry name" value="TPR-like_helical_dom_sf"/>
</dbReference>
<organism evidence="3 4">
    <name type="scientific">Sesamum indicum</name>
    <name type="common">Oriental sesame</name>
    <name type="synonym">Sesamum orientale</name>
    <dbReference type="NCBI Taxonomy" id="4182"/>
    <lineage>
        <taxon>Eukaryota</taxon>
        <taxon>Viridiplantae</taxon>
        <taxon>Streptophyta</taxon>
        <taxon>Embryophyta</taxon>
        <taxon>Tracheophyta</taxon>
        <taxon>Spermatophyta</taxon>
        <taxon>Magnoliopsida</taxon>
        <taxon>eudicotyledons</taxon>
        <taxon>Gunneridae</taxon>
        <taxon>Pentapetalae</taxon>
        <taxon>asterids</taxon>
        <taxon>lamiids</taxon>
        <taxon>Lamiales</taxon>
        <taxon>Pedaliaceae</taxon>
        <taxon>Sesamum</taxon>
    </lineage>
</organism>
<dbReference type="SUPFAM" id="SSF48452">
    <property type="entry name" value="TPR-like"/>
    <property type="match status" value="1"/>
</dbReference>
<dbReference type="InterPro" id="IPR046848">
    <property type="entry name" value="E_motif"/>
</dbReference>
<feature type="repeat" description="PPR" evidence="2">
    <location>
        <begin position="402"/>
        <end position="432"/>
    </location>
</feature>
<keyword evidence="1" id="KW-0677">Repeat</keyword>
<dbReference type="Gramene" id="SIN_1018984.t">
    <property type="protein sequence ID" value="SIN_1018984.t.cds1"/>
    <property type="gene ID" value="SIN_1018984"/>
</dbReference>
<dbReference type="KEGG" id="sind:105171869"/>
<keyword evidence="3" id="KW-1185">Reference proteome</keyword>
<dbReference type="GeneID" id="105171869"/>
<dbReference type="GO" id="GO:0099402">
    <property type="term" value="P:plant organ development"/>
    <property type="evidence" value="ECO:0007669"/>
    <property type="project" value="UniProtKB-ARBA"/>
</dbReference>
<dbReference type="PANTHER" id="PTHR47926">
    <property type="entry name" value="PENTATRICOPEPTIDE REPEAT-CONTAINING PROTEIN"/>
    <property type="match status" value="1"/>
</dbReference>
<proteinExistence type="predicted"/>
<feature type="repeat" description="PPR" evidence="2">
    <location>
        <begin position="433"/>
        <end position="467"/>
    </location>
</feature>
<dbReference type="NCBIfam" id="TIGR00756">
    <property type="entry name" value="PPR"/>
    <property type="match status" value="4"/>
</dbReference>
<gene>
    <name evidence="4" type="primary">LOC105171869</name>
</gene>
<evidence type="ECO:0000313" key="3">
    <source>
        <dbReference type="Proteomes" id="UP000504604"/>
    </source>
</evidence>
<dbReference type="FunFam" id="1.25.40.10:FF:000196">
    <property type="entry name" value="Pentatricopeptide repeat-containing protein At4g14850"/>
    <property type="match status" value="1"/>
</dbReference>
<dbReference type="InterPro" id="IPR002885">
    <property type="entry name" value="PPR_rpt"/>
</dbReference>